<feature type="region of interest" description="Disordered" evidence="4">
    <location>
        <begin position="198"/>
        <end position="267"/>
    </location>
</feature>
<dbReference type="GO" id="GO:0008233">
    <property type="term" value="F:peptidase activity"/>
    <property type="evidence" value="ECO:0007669"/>
    <property type="project" value="UniProtKB-KW"/>
</dbReference>
<accession>A0ABW3VTE5</accession>
<evidence type="ECO:0000259" key="5">
    <source>
        <dbReference type="Pfam" id="PF04586"/>
    </source>
</evidence>
<reference evidence="7" key="1">
    <citation type="journal article" date="2019" name="Int. J. Syst. Evol. Microbiol.">
        <title>The Global Catalogue of Microorganisms (GCM) 10K type strain sequencing project: providing services to taxonomists for standard genome sequencing and annotation.</title>
        <authorList>
            <consortium name="The Broad Institute Genomics Platform"/>
            <consortium name="The Broad Institute Genome Sequencing Center for Infectious Disease"/>
            <person name="Wu L."/>
            <person name="Ma J."/>
        </authorList>
    </citation>
    <scope>NUCLEOTIDE SEQUENCE [LARGE SCALE GENOMIC DNA]</scope>
    <source>
        <strain evidence="7">CCUG 49018</strain>
    </source>
</reference>
<proteinExistence type="predicted"/>
<dbReference type="InterPro" id="IPR006433">
    <property type="entry name" value="Prohead_protease"/>
</dbReference>
<dbReference type="GO" id="GO:0006508">
    <property type="term" value="P:proteolysis"/>
    <property type="evidence" value="ECO:0007669"/>
    <property type="project" value="UniProtKB-KW"/>
</dbReference>
<organism evidence="6 7">
    <name type="scientific">Pseudonocardia benzenivorans</name>
    <dbReference type="NCBI Taxonomy" id="228005"/>
    <lineage>
        <taxon>Bacteria</taxon>
        <taxon>Bacillati</taxon>
        <taxon>Actinomycetota</taxon>
        <taxon>Actinomycetes</taxon>
        <taxon>Pseudonocardiales</taxon>
        <taxon>Pseudonocardiaceae</taxon>
        <taxon>Pseudonocardia</taxon>
    </lineage>
</organism>
<keyword evidence="1" id="KW-1188">Viral release from host cell</keyword>
<evidence type="ECO:0000256" key="1">
    <source>
        <dbReference type="ARBA" id="ARBA00022612"/>
    </source>
</evidence>
<evidence type="ECO:0000256" key="3">
    <source>
        <dbReference type="ARBA" id="ARBA00022801"/>
    </source>
</evidence>
<dbReference type="NCBIfam" id="TIGR01543">
    <property type="entry name" value="proheadase_HK97"/>
    <property type="match status" value="1"/>
</dbReference>
<keyword evidence="2 6" id="KW-0645">Protease</keyword>
<keyword evidence="7" id="KW-1185">Reference proteome</keyword>
<dbReference type="Pfam" id="PF04586">
    <property type="entry name" value="Peptidase_S78"/>
    <property type="match status" value="1"/>
</dbReference>
<evidence type="ECO:0000313" key="6">
    <source>
        <dbReference type="EMBL" id="MFD1238293.1"/>
    </source>
</evidence>
<comment type="caution">
    <text evidence="6">The sequence shown here is derived from an EMBL/GenBank/DDBJ whole genome shotgun (WGS) entry which is preliminary data.</text>
</comment>
<dbReference type="Proteomes" id="UP001597182">
    <property type="component" value="Unassembled WGS sequence"/>
</dbReference>
<evidence type="ECO:0000256" key="4">
    <source>
        <dbReference type="SAM" id="MobiDB-lite"/>
    </source>
</evidence>
<evidence type="ECO:0000313" key="7">
    <source>
        <dbReference type="Proteomes" id="UP001597182"/>
    </source>
</evidence>
<dbReference type="EMBL" id="JBHTMB010000395">
    <property type="protein sequence ID" value="MFD1238293.1"/>
    <property type="molecule type" value="Genomic_DNA"/>
</dbReference>
<dbReference type="RefSeq" id="WP_346090510.1">
    <property type="nucleotide sequence ID" value="NZ_BAABKS010000012.1"/>
</dbReference>
<keyword evidence="3" id="KW-0378">Hydrolase</keyword>
<protein>
    <submittedName>
        <fullName evidence="6">HK97 family phage prohead protease</fullName>
    </submittedName>
</protein>
<feature type="domain" description="Prohead serine protease" evidence="5">
    <location>
        <begin position="13"/>
        <end position="163"/>
    </location>
</feature>
<sequence>MSELERRYQPGTVEVRAAADGGTKLGGYALKWNTLSRNLGGFVETIAPGACSKSVSDGLDVLCRFQHRDEFLLGRVAAGTLRLTVDNTGLDYDCDLPDTSTGRDCGALAGRGDLRYSSFAFYTLDDEWEMTENGFPLRRLLQIQLVDVAPVVDPAYLDTSTGLRSLAEQRGADLAEVEALAKSNRLAELVGRSVKPTVVDLGAGNEPPEGRTDSENGGQVDNHPSLSLRRRRVELYGRRNFAGQRETHPASGTTTSPAGRDAQEVSA</sequence>
<dbReference type="InterPro" id="IPR054613">
    <property type="entry name" value="Peptidase_S78_dom"/>
</dbReference>
<gene>
    <name evidence="6" type="ORF">ACFQ34_33885</name>
</gene>
<name>A0ABW3VTE5_9PSEU</name>
<evidence type="ECO:0000256" key="2">
    <source>
        <dbReference type="ARBA" id="ARBA00022670"/>
    </source>
</evidence>
<feature type="compositionally biased region" description="Polar residues" evidence="4">
    <location>
        <begin position="215"/>
        <end position="225"/>
    </location>
</feature>